<accession>A0A179FZP8</accession>
<comment type="caution">
    <text evidence="1">The sequence shown here is derived from an EMBL/GenBank/DDBJ whole genome shotgun (WGS) entry which is preliminary data.</text>
</comment>
<dbReference type="KEGG" id="pchm:VFPPC_03471"/>
<sequence>MLHGLIQYCIENSLEQSIIDASKVEPIIPCLPSPKLPLPRTLDDFLLTQSPRQIVSNGVESINDTDTIHNLGFMLQEKLPRVQCCYDLERGTFDVKWANQLIDCLHQFSPCMCASLLSGGLYQSIDWWSSTVPPVRSSGTGLTPFHFEAA</sequence>
<dbReference type="AlphaFoldDB" id="A0A179FZP8"/>
<organism evidence="1 2">
    <name type="scientific">Pochonia chlamydosporia 170</name>
    <dbReference type="NCBI Taxonomy" id="1380566"/>
    <lineage>
        <taxon>Eukaryota</taxon>
        <taxon>Fungi</taxon>
        <taxon>Dikarya</taxon>
        <taxon>Ascomycota</taxon>
        <taxon>Pezizomycotina</taxon>
        <taxon>Sordariomycetes</taxon>
        <taxon>Hypocreomycetidae</taxon>
        <taxon>Hypocreales</taxon>
        <taxon>Clavicipitaceae</taxon>
        <taxon>Pochonia</taxon>
    </lineage>
</organism>
<evidence type="ECO:0000313" key="2">
    <source>
        <dbReference type="Proteomes" id="UP000078397"/>
    </source>
</evidence>
<protein>
    <submittedName>
        <fullName evidence="1">Uncharacterized protein</fullName>
    </submittedName>
</protein>
<dbReference type="RefSeq" id="XP_018147662.1">
    <property type="nucleotide sequence ID" value="XM_018282968.1"/>
</dbReference>
<dbReference type="EMBL" id="LSBJ02000002">
    <property type="protein sequence ID" value="OAQ71125.1"/>
    <property type="molecule type" value="Genomic_DNA"/>
</dbReference>
<reference evidence="1 2" key="1">
    <citation type="journal article" date="2016" name="PLoS Pathog.">
        <title>Biosynthesis of antibiotic leucinostatins in bio-control fungus Purpureocillium lilacinum and their inhibition on phytophthora revealed by genome mining.</title>
        <authorList>
            <person name="Wang G."/>
            <person name="Liu Z."/>
            <person name="Lin R."/>
            <person name="Li E."/>
            <person name="Mao Z."/>
            <person name="Ling J."/>
            <person name="Yang Y."/>
            <person name="Yin W.B."/>
            <person name="Xie B."/>
        </authorList>
    </citation>
    <scope>NUCLEOTIDE SEQUENCE [LARGE SCALE GENOMIC DNA]</scope>
    <source>
        <strain evidence="1">170</strain>
    </source>
</reference>
<proteinExistence type="predicted"/>
<dbReference type="Proteomes" id="UP000078397">
    <property type="component" value="Unassembled WGS sequence"/>
</dbReference>
<evidence type="ECO:0000313" key="1">
    <source>
        <dbReference type="EMBL" id="OAQ71125.1"/>
    </source>
</evidence>
<gene>
    <name evidence="1" type="ORF">VFPPC_03471</name>
</gene>
<dbReference type="GeneID" id="28846962"/>
<name>A0A179FZP8_METCM</name>
<keyword evidence="2" id="KW-1185">Reference proteome</keyword>